<dbReference type="GO" id="GO:0022857">
    <property type="term" value="F:transmembrane transporter activity"/>
    <property type="evidence" value="ECO:0007669"/>
    <property type="project" value="InterPro"/>
</dbReference>
<dbReference type="InterPro" id="IPR020846">
    <property type="entry name" value="MFS_dom"/>
</dbReference>
<accession>A0A8J1XQQ4</accession>
<gene>
    <name evidence="5" type="ORF">OFUS_LOCUS3239</name>
</gene>
<dbReference type="Proteomes" id="UP000749559">
    <property type="component" value="Unassembled WGS sequence"/>
</dbReference>
<reference evidence="5" key="1">
    <citation type="submission" date="2022-03" db="EMBL/GenBank/DDBJ databases">
        <authorList>
            <person name="Martin C."/>
        </authorList>
    </citation>
    <scope>NUCLEOTIDE SEQUENCE</scope>
</reference>
<evidence type="ECO:0000256" key="2">
    <source>
        <dbReference type="ARBA" id="ARBA00022692"/>
    </source>
</evidence>
<comment type="subcellular location">
    <subcellularLocation>
        <location evidence="1">Membrane</location>
        <topology evidence="1">Multi-pass membrane protein</topology>
    </subcellularLocation>
</comment>
<dbReference type="AlphaFoldDB" id="A0A8J1XQQ4"/>
<dbReference type="GO" id="GO:0016020">
    <property type="term" value="C:membrane"/>
    <property type="evidence" value="ECO:0007669"/>
    <property type="project" value="UniProtKB-SubCell"/>
</dbReference>
<dbReference type="EMBL" id="CAIIXF020000001">
    <property type="protein sequence ID" value="CAH1776012.1"/>
    <property type="molecule type" value="Genomic_DNA"/>
</dbReference>
<protein>
    <submittedName>
        <fullName evidence="5">Uncharacterized protein</fullName>
    </submittedName>
</protein>
<evidence type="ECO:0000256" key="1">
    <source>
        <dbReference type="ARBA" id="ARBA00004141"/>
    </source>
</evidence>
<keyword evidence="4" id="KW-0472">Membrane</keyword>
<dbReference type="PROSITE" id="PS50850">
    <property type="entry name" value="MFS"/>
    <property type="match status" value="1"/>
</dbReference>
<evidence type="ECO:0000313" key="6">
    <source>
        <dbReference type="Proteomes" id="UP000749559"/>
    </source>
</evidence>
<dbReference type="CDD" id="cd17317">
    <property type="entry name" value="MFS_SLC22"/>
    <property type="match status" value="1"/>
</dbReference>
<dbReference type="Pfam" id="PF00083">
    <property type="entry name" value="Sugar_tr"/>
    <property type="match status" value="1"/>
</dbReference>
<name>A0A8J1XQQ4_OWEFU</name>
<sequence>MGSKEFDEILENIGGMGRYQIVMYFLLGLVGFPIGMHYMVSVFIAAVPQHHCVTPSLHNNFSRTDILNAFIPYENIDGEIQRSKCKIANWPLLLTATEGNNSIKQLIKYTRESIERNGTYATVGKNSINGLTAEYTPSNESGIGQIYCDSWEYDTSEYTSTIVSEFDLVCGMSWRRALASSIFMSGCMVGAVIFGGLSDRFGRKPVLLVAIVLTVICGTGAAFAPEYWSFVLLRAVVASGAAGSSIVAFVLILEMMPPKGRMIPGIFYHAFFCGGYTLLSLIAFGVRNHVHVQLIVSLPPLALLIYFWLADESPRWLLAEGRVDEANTILTKVARMNKAEYSDKLLIDSQINNETGADSVNGTILDLFRTPNLRLTTLNVCFNWFVNSMVYYGLSFGVEALPGSIYINLFFSGLVEFPGYFFAILTMNRIGRRKSLAISLVVGGLACLACFPVPKRLALLKTILSLVGKCAISSSFAIIYVFSVELFPTVVRNSGVGAGSMCARIGGVVAPFIGQAASAWAPLPYIVFGSFSIVAGLLSLLLPETLGRALPQTLEDGENFKRKLRKQAYVEDVDMNPEEMKELNRT</sequence>
<comment type="caution">
    <text evidence="5">The sequence shown here is derived from an EMBL/GenBank/DDBJ whole genome shotgun (WGS) entry which is preliminary data.</text>
</comment>
<dbReference type="PANTHER" id="PTHR24064">
    <property type="entry name" value="SOLUTE CARRIER FAMILY 22 MEMBER"/>
    <property type="match status" value="1"/>
</dbReference>
<dbReference type="Gene3D" id="1.20.1250.20">
    <property type="entry name" value="MFS general substrate transporter like domains"/>
    <property type="match status" value="1"/>
</dbReference>
<evidence type="ECO:0000256" key="4">
    <source>
        <dbReference type="ARBA" id="ARBA00023136"/>
    </source>
</evidence>
<dbReference type="InterPro" id="IPR036259">
    <property type="entry name" value="MFS_trans_sf"/>
</dbReference>
<keyword evidence="2" id="KW-0812">Transmembrane</keyword>
<dbReference type="SUPFAM" id="SSF103473">
    <property type="entry name" value="MFS general substrate transporter"/>
    <property type="match status" value="1"/>
</dbReference>
<keyword evidence="3" id="KW-1133">Transmembrane helix</keyword>
<keyword evidence="6" id="KW-1185">Reference proteome</keyword>
<organism evidence="5 6">
    <name type="scientific">Owenia fusiformis</name>
    <name type="common">Polychaete worm</name>
    <dbReference type="NCBI Taxonomy" id="6347"/>
    <lineage>
        <taxon>Eukaryota</taxon>
        <taxon>Metazoa</taxon>
        <taxon>Spiralia</taxon>
        <taxon>Lophotrochozoa</taxon>
        <taxon>Annelida</taxon>
        <taxon>Polychaeta</taxon>
        <taxon>Sedentaria</taxon>
        <taxon>Canalipalpata</taxon>
        <taxon>Sabellida</taxon>
        <taxon>Oweniida</taxon>
        <taxon>Oweniidae</taxon>
        <taxon>Owenia</taxon>
    </lineage>
</organism>
<dbReference type="OrthoDB" id="5141738at2759"/>
<evidence type="ECO:0000313" key="5">
    <source>
        <dbReference type="EMBL" id="CAH1776012.1"/>
    </source>
</evidence>
<proteinExistence type="predicted"/>
<dbReference type="InterPro" id="IPR005828">
    <property type="entry name" value="MFS_sugar_transport-like"/>
</dbReference>
<evidence type="ECO:0000256" key="3">
    <source>
        <dbReference type="ARBA" id="ARBA00022989"/>
    </source>
</evidence>